<protein>
    <recommendedName>
        <fullName evidence="4">LTXXQ motif family protein</fullName>
    </recommendedName>
</protein>
<evidence type="ECO:0008006" key="4">
    <source>
        <dbReference type="Google" id="ProtNLM"/>
    </source>
</evidence>
<dbReference type="OrthoDB" id="8451554at2"/>
<evidence type="ECO:0000313" key="3">
    <source>
        <dbReference type="Proteomes" id="UP000269692"/>
    </source>
</evidence>
<organism evidence="2 3">
    <name type="scientific">Xanthobacter tagetidis</name>
    <dbReference type="NCBI Taxonomy" id="60216"/>
    <lineage>
        <taxon>Bacteria</taxon>
        <taxon>Pseudomonadati</taxon>
        <taxon>Pseudomonadota</taxon>
        <taxon>Alphaproteobacteria</taxon>
        <taxon>Hyphomicrobiales</taxon>
        <taxon>Xanthobacteraceae</taxon>
        <taxon>Xanthobacter</taxon>
    </lineage>
</organism>
<name>A0A3L6ZZU9_9HYPH</name>
<feature type="signal peptide" evidence="1">
    <location>
        <begin position="1"/>
        <end position="27"/>
    </location>
</feature>
<evidence type="ECO:0000256" key="1">
    <source>
        <dbReference type="SAM" id="SignalP"/>
    </source>
</evidence>
<feature type="chain" id="PRO_5018175342" description="LTXXQ motif family protein" evidence="1">
    <location>
        <begin position="28"/>
        <end position="177"/>
    </location>
</feature>
<evidence type="ECO:0000313" key="2">
    <source>
        <dbReference type="EMBL" id="RLP72712.1"/>
    </source>
</evidence>
<dbReference type="EMBL" id="RCTF01000025">
    <property type="protein sequence ID" value="RLP72712.1"/>
    <property type="molecule type" value="Genomic_DNA"/>
</dbReference>
<dbReference type="InterPro" id="IPR012899">
    <property type="entry name" value="LTXXQ"/>
</dbReference>
<dbReference type="RefSeq" id="WP_121625412.1">
    <property type="nucleotide sequence ID" value="NZ_JACIIW010000012.1"/>
</dbReference>
<dbReference type="Proteomes" id="UP000269692">
    <property type="component" value="Unassembled WGS sequence"/>
</dbReference>
<sequence length="177" mass="18501">MIRLSSRLAALGLTGLIAVTAAGPAAAQNAPASAPAAAAQPADPALASPPFTEEDARAIRNARIAALKTVVELTPEQEKLWAPLEKAIRDIARNSAQRREKRFSAPPPADFLAALEEVADAEAARAADLKAFIAAAKPFVASLTPQQKHRIPVFLGLVDAPGGPPSSSLWIFEEEQG</sequence>
<keyword evidence="3" id="KW-1185">Reference proteome</keyword>
<dbReference type="AlphaFoldDB" id="A0A3L6ZZU9"/>
<gene>
    <name evidence="2" type="ORF">D9R14_21260</name>
</gene>
<dbReference type="Pfam" id="PF07813">
    <property type="entry name" value="LTXXQ"/>
    <property type="match status" value="1"/>
</dbReference>
<keyword evidence="1" id="KW-0732">Signal</keyword>
<dbReference type="GO" id="GO:0042597">
    <property type="term" value="C:periplasmic space"/>
    <property type="evidence" value="ECO:0007669"/>
    <property type="project" value="InterPro"/>
</dbReference>
<reference evidence="2 3" key="1">
    <citation type="submission" date="2018-10" db="EMBL/GenBank/DDBJ databases">
        <title>Xanthobacter tagetidis genome sequencing and assembly.</title>
        <authorList>
            <person name="Maclea K.S."/>
            <person name="Goen A.E."/>
            <person name="Fatima S.A."/>
        </authorList>
    </citation>
    <scope>NUCLEOTIDE SEQUENCE [LARGE SCALE GENOMIC DNA]</scope>
    <source>
        <strain evidence="2 3">ATCC 700314</strain>
    </source>
</reference>
<accession>A0A3L6ZZU9</accession>
<comment type="caution">
    <text evidence="2">The sequence shown here is derived from an EMBL/GenBank/DDBJ whole genome shotgun (WGS) entry which is preliminary data.</text>
</comment>
<proteinExistence type="predicted"/>